<dbReference type="AlphaFoldDB" id="A0A7J3JS46"/>
<evidence type="ECO:0000313" key="2">
    <source>
        <dbReference type="EMBL" id="HGN36767.1"/>
    </source>
</evidence>
<keyword evidence="1" id="KW-1133">Transmembrane helix</keyword>
<proteinExistence type="predicted"/>
<name>A0A7J3JS46_9CREN</name>
<feature type="transmembrane region" description="Helical" evidence="1">
    <location>
        <begin position="68"/>
        <end position="90"/>
    </location>
</feature>
<keyword evidence="1" id="KW-0472">Membrane</keyword>
<feature type="transmembrane region" description="Helical" evidence="1">
    <location>
        <begin position="12"/>
        <end position="36"/>
    </location>
</feature>
<protein>
    <submittedName>
        <fullName evidence="3">Uncharacterized protein</fullName>
    </submittedName>
</protein>
<keyword evidence="1" id="KW-0812">Transmembrane</keyword>
<evidence type="ECO:0000256" key="1">
    <source>
        <dbReference type="SAM" id="Phobius"/>
    </source>
</evidence>
<feature type="transmembrane region" description="Helical" evidence="1">
    <location>
        <begin position="42"/>
        <end position="61"/>
    </location>
</feature>
<evidence type="ECO:0000313" key="3">
    <source>
        <dbReference type="EMBL" id="HGQ18557.1"/>
    </source>
</evidence>
<accession>A0A7J3JS46</accession>
<gene>
    <name evidence="2" type="ORF">ENT87_04360</name>
    <name evidence="3" type="ORF">ENU30_06260</name>
</gene>
<sequence length="141" mass="16329">MNMMKRIFMVGLILWSLTLITSLNFIIVLMSVRYAFTVNFNLLPLLYIVVAVVMIVVSKIYKISSKVYLFLWFFQLGVCFSIAWYISIAWGLLSSKTLLDILLYSVVFSTIFTVVSISISIYAYRRKHRDAKDIINEAVDM</sequence>
<feature type="transmembrane region" description="Helical" evidence="1">
    <location>
        <begin position="102"/>
        <end position="124"/>
    </location>
</feature>
<comment type="caution">
    <text evidence="3">The sequence shown here is derived from an EMBL/GenBank/DDBJ whole genome shotgun (WGS) entry which is preliminary data.</text>
</comment>
<reference evidence="3" key="1">
    <citation type="journal article" date="2020" name="mSystems">
        <title>Genome- and Community-Level Interaction Insights into Carbon Utilization and Element Cycling Functions of Hydrothermarchaeota in Hydrothermal Sediment.</title>
        <authorList>
            <person name="Zhou Z."/>
            <person name="Liu Y."/>
            <person name="Xu W."/>
            <person name="Pan J."/>
            <person name="Luo Z.H."/>
            <person name="Li M."/>
        </authorList>
    </citation>
    <scope>NUCLEOTIDE SEQUENCE [LARGE SCALE GENOMIC DNA]</scope>
    <source>
        <strain evidence="2">SpSt-618</strain>
        <strain evidence="3">SpSt-657</strain>
    </source>
</reference>
<dbReference type="EMBL" id="DTBZ01000115">
    <property type="protein sequence ID" value="HGQ18557.1"/>
    <property type="molecule type" value="Genomic_DNA"/>
</dbReference>
<dbReference type="EMBL" id="DTAI01000126">
    <property type="protein sequence ID" value="HGN36767.1"/>
    <property type="molecule type" value="Genomic_DNA"/>
</dbReference>
<organism evidence="3">
    <name type="scientific">Ignisphaera aggregans</name>
    <dbReference type="NCBI Taxonomy" id="334771"/>
    <lineage>
        <taxon>Archaea</taxon>
        <taxon>Thermoproteota</taxon>
        <taxon>Thermoprotei</taxon>
        <taxon>Desulfurococcales</taxon>
        <taxon>Desulfurococcaceae</taxon>
        <taxon>Ignisphaera</taxon>
    </lineage>
</organism>